<organism evidence="7 8">
    <name type="scientific">Ramlibacter pinisoli</name>
    <dbReference type="NCBI Taxonomy" id="2682844"/>
    <lineage>
        <taxon>Bacteria</taxon>
        <taxon>Pseudomonadati</taxon>
        <taxon>Pseudomonadota</taxon>
        <taxon>Betaproteobacteria</taxon>
        <taxon>Burkholderiales</taxon>
        <taxon>Comamonadaceae</taxon>
        <taxon>Ramlibacter</taxon>
    </lineage>
</organism>
<evidence type="ECO:0000313" key="7">
    <source>
        <dbReference type="EMBL" id="MVQ31080.1"/>
    </source>
</evidence>
<evidence type="ECO:0000313" key="8">
    <source>
        <dbReference type="Proteomes" id="UP000469385"/>
    </source>
</evidence>
<feature type="domain" description="IclR-ED" evidence="6">
    <location>
        <begin position="86"/>
        <end position="275"/>
    </location>
</feature>
<dbReference type="PROSITE" id="PS51078">
    <property type="entry name" value="ICLR_ED"/>
    <property type="match status" value="1"/>
</dbReference>
<evidence type="ECO:0000256" key="2">
    <source>
        <dbReference type="ARBA" id="ARBA00023125"/>
    </source>
</evidence>
<dbReference type="PROSITE" id="PS51077">
    <property type="entry name" value="HTH_ICLR"/>
    <property type="match status" value="1"/>
</dbReference>
<comment type="caution">
    <text evidence="7">The sequence shown here is derived from an EMBL/GenBank/DDBJ whole genome shotgun (WGS) entry which is preliminary data.</text>
</comment>
<feature type="domain" description="HTH iclR-type" evidence="5">
    <location>
        <begin position="22"/>
        <end position="85"/>
    </location>
</feature>
<dbReference type="InterPro" id="IPR036390">
    <property type="entry name" value="WH_DNA-bd_sf"/>
</dbReference>
<keyword evidence="1" id="KW-0805">Transcription regulation</keyword>
<dbReference type="PANTHER" id="PTHR30136">
    <property type="entry name" value="HELIX-TURN-HELIX TRANSCRIPTIONAL REGULATOR, ICLR FAMILY"/>
    <property type="match status" value="1"/>
</dbReference>
<dbReference type="InterPro" id="IPR029016">
    <property type="entry name" value="GAF-like_dom_sf"/>
</dbReference>
<proteinExistence type="predicted"/>
<keyword evidence="2" id="KW-0238">DNA-binding</keyword>
<dbReference type="EMBL" id="WSEL01000009">
    <property type="protein sequence ID" value="MVQ31080.1"/>
    <property type="molecule type" value="Genomic_DNA"/>
</dbReference>
<accession>A0A6N8IYF4</accession>
<dbReference type="InterPro" id="IPR005471">
    <property type="entry name" value="Tscrpt_reg_IclR_N"/>
</dbReference>
<dbReference type="InterPro" id="IPR036388">
    <property type="entry name" value="WH-like_DNA-bd_sf"/>
</dbReference>
<evidence type="ECO:0000259" key="5">
    <source>
        <dbReference type="PROSITE" id="PS51077"/>
    </source>
</evidence>
<sequence length="275" mass="29734">MASDPTDILLQHADAPSERPGTRSLSRLIKLLRMVAARPQFGWRLSDLSAACNLDRATVHRMLACMIDERLVEQRADDRHYLPGPLLFELGLARPDHLDFQRRAETALAAFARRTGGIGVLLLRSGNEYVCSVRAETQPLSGSVLFPGARRPLFTAAGGVAILQTLAPGEAHAVLLDNVTQEVARCGSSRLAALQRMRERSDRHGFGVNLGDVVPGVHAFAVPVHGGNGQAFASVCLLGSPQQFGEERLPAIRDELATVAAALAAEARQLNLWTR</sequence>
<dbReference type="GO" id="GO:0003700">
    <property type="term" value="F:DNA-binding transcription factor activity"/>
    <property type="evidence" value="ECO:0007669"/>
    <property type="project" value="TreeGrafter"/>
</dbReference>
<dbReference type="AlphaFoldDB" id="A0A6N8IYF4"/>
<dbReference type="SUPFAM" id="SSF46785">
    <property type="entry name" value="Winged helix' DNA-binding domain"/>
    <property type="match status" value="1"/>
</dbReference>
<evidence type="ECO:0000256" key="1">
    <source>
        <dbReference type="ARBA" id="ARBA00023015"/>
    </source>
</evidence>
<dbReference type="Pfam" id="PF09339">
    <property type="entry name" value="HTH_IclR"/>
    <property type="match status" value="1"/>
</dbReference>
<evidence type="ECO:0000259" key="6">
    <source>
        <dbReference type="PROSITE" id="PS51078"/>
    </source>
</evidence>
<dbReference type="Pfam" id="PF01614">
    <property type="entry name" value="IclR_C"/>
    <property type="match status" value="1"/>
</dbReference>
<keyword evidence="8" id="KW-1185">Reference proteome</keyword>
<dbReference type="SMART" id="SM00346">
    <property type="entry name" value="HTH_ICLR"/>
    <property type="match status" value="1"/>
</dbReference>
<name>A0A6N8IYF4_9BURK</name>
<dbReference type="InterPro" id="IPR014757">
    <property type="entry name" value="Tscrpt_reg_IclR_C"/>
</dbReference>
<dbReference type="InterPro" id="IPR050707">
    <property type="entry name" value="HTH_MetabolicPath_Reg"/>
</dbReference>
<keyword evidence="3" id="KW-0804">Transcription</keyword>
<dbReference type="Proteomes" id="UP000469385">
    <property type="component" value="Unassembled WGS sequence"/>
</dbReference>
<evidence type="ECO:0000256" key="3">
    <source>
        <dbReference type="ARBA" id="ARBA00023163"/>
    </source>
</evidence>
<protein>
    <submittedName>
        <fullName evidence="7">Helix-turn-helix domain-containing protein</fullName>
    </submittedName>
</protein>
<dbReference type="Gene3D" id="1.10.10.10">
    <property type="entry name" value="Winged helix-like DNA-binding domain superfamily/Winged helix DNA-binding domain"/>
    <property type="match status" value="1"/>
</dbReference>
<evidence type="ECO:0000256" key="4">
    <source>
        <dbReference type="SAM" id="MobiDB-lite"/>
    </source>
</evidence>
<dbReference type="GO" id="GO:0003677">
    <property type="term" value="F:DNA binding"/>
    <property type="evidence" value="ECO:0007669"/>
    <property type="project" value="UniProtKB-KW"/>
</dbReference>
<dbReference type="SUPFAM" id="SSF55781">
    <property type="entry name" value="GAF domain-like"/>
    <property type="match status" value="1"/>
</dbReference>
<dbReference type="GO" id="GO:0045892">
    <property type="term" value="P:negative regulation of DNA-templated transcription"/>
    <property type="evidence" value="ECO:0007669"/>
    <property type="project" value="TreeGrafter"/>
</dbReference>
<feature type="region of interest" description="Disordered" evidence="4">
    <location>
        <begin position="1"/>
        <end position="21"/>
    </location>
</feature>
<dbReference type="PANTHER" id="PTHR30136:SF35">
    <property type="entry name" value="HTH-TYPE TRANSCRIPTIONAL REGULATOR RV1719"/>
    <property type="match status" value="1"/>
</dbReference>
<dbReference type="Gene3D" id="3.30.450.40">
    <property type="match status" value="1"/>
</dbReference>
<gene>
    <name evidence="7" type="ORF">GON04_16590</name>
</gene>
<reference evidence="7 8" key="1">
    <citation type="submission" date="2019-12" db="EMBL/GenBank/DDBJ databases">
        <authorList>
            <person name="Huq M.A."/>
        </authorList>
    </citation>
    <scope>NUCLEOTIDE SEQUENCE [LARGE SCALE GENOMIC DNA]</scope>
    <source>
        <strain evidence="7 8">MAH-25</strain>
    </source>
</reference>